<dbReference type="KEGG" id="bdw:94337965"/>
<comment type="caution">
    <text evidence="2">The sequence shown here is derived from an EMBL/GenBank/DDBJ whole genome shotgun (WGS) entry which is preliminary data.</text>
</comment>
<dbReference type="GO" id="GO:0003713">
    <property type="term" value="F:transcription coactivator activity"/>
    <property type="evidence" value="ECO:0007669"/>
    <property type="project" value="InterPro"/>
</dbReference>
<dbReference type="Proteomes" id="UP001214638">
    <property type="component" value="Unassembled WGS sequence"/>
</dbReference>
<evidence type="ECO:0000313" key="3">
    <source>
        <dbReference type="Proteomes" id="UP001214638"/>
    </source>
</evidence>
<dbReference type="GO" id="GO:0031490">
    <property type="term" value="F:chromatin DNA binding"/>
    <property type="evidence" value="ECO:0007669"/>
    <property type="project" value="TreeGrafter"/>
</dbReference>
<proteinExistence type="predicted"/>
<keyword evidence="3" id="KW-1185">Reference proteome</keyword>
<feature type="region of interest" description="Disordered" evidence="1">
    <location>
        <begin position="198"/>
        <end position="219"/>
    </location>
</feature>
<dbReference type="GeneID" id="94337965"/>
<accession>A0AAD9PHA8</accession>
<dbReference type="InterPro" id="IPR044852">
    <property type="entry name" value="WBP2-like"/>
</dbReference>
<organism evidence="2 3">
    <name type="scientific">Babesia duncani</name>
    <dbReference type="NCBI Taxonomy" id="323732"/>
    <lineage>
        <taxon>Eukaryota</taxon>
        <taxon>Sar</taxon>
        <taxon>Alveolata</taxon>
        <taxon>Apicomplexa</taxon>
        <taxon>Aconoidasida</taxon>
        <taxon>Piroplasmida</taxon>
        <taxon>Babesiidae</taxon>
        <taxon>Babesia</taxon>
    </lineage>
</organism>
<dbReference type="PANTHER" id="PTHR31606">
    <property type="entry name" value="WW DOMAIN BINDING PROTEIN 2, ISOFORM E"/>
    <property type="match status" value="1"/>
</dbReference>
<gene>
    <name evidence="2" type="ORF">BdWA1_003668</name>
</gene>
<feature type="compositionally biased region" description="Polar residues" evidence="1">
    <location>
        <begin position="202"/>
        <end position="213"/>
    </location>
</feature>
<evidence type="ECO:0000256" key="1">
    <source>
        <dbReference type="SAM" id="MobiDB-lite"/>
    </source>
</evidence>
<dbReference type="AlphaFoldDB" id="A0AAD9PHA8"/>
<sequence>MALNPVLARDVNSKNLLPYCALGESLLMTRGNVTVTVKLENRRLEGKGSLFLTTHRIVVIKDLNKQFEVDFSSIELPLRLIEEPRFHQPIFRSNHFDGVIYPVLGAPNPLESKGQFTLTFAAGRCNLFLKGFYIYYARVRQDPRFMAPHDPFSDIPDGRNAFYDPSDPSRIYFSQPDTEPLPSECAPSAPLQAFVREEASQPHPSTQPLSAITTLPLLR</sequence>
<reference evidence="2" key="1">
    <citation type="journal article" date="2023" name="Nat. Microbiol.">
        <title>Babesia duncani multi-omics identifies virulence factors and drug targets.</title>
        <authorList>
            <person name="Singh P."/>
            <person name="Lonardi S."/>
            <person name="Liang Q."/>
            <person name="Vydyam P."/>
            <person name="Khabirova E."/>
            <person name="Fang T."/>
            <person name="Gihaz S."/>
            <person name="Thekkiniath J."/>
            <person name="Munshi M."/>
            <person name="Abel S."/>
            <person name="Ciampossin L."/>
            <person name="Batugedara G."/>
            <person name="Gupta M."/>
            <person name="Lu X.M."/>
            <person name="Lenz T."/>
            <person name="Chakravarty S."/>
            <person name="Cornillot E."/>
            <person name="Hu Y."/>
            <person name="Ma W."/>
            <person name="Gonzalez L.M."/>
            <person name="Sanchez S."/>
            <person name="Estrada K."/>
            <person name="Sanchez-Flores A."/>
            <person name="Montero E."/>
            <person name="Harb O.S."/>
            <person name="Le Roch K.G."/>
            <person name="Mamoun C.B."/>
        </authorList>
    </citation>
    <scope>NUCLEOTIDE SEQUENCE</scope>
    <source>
        <tissue evidence="2">Blood</tissue>
    </source>
</reference>
<protein>
    <submittedName>
        <fullName evidence="2">WW domain-binding protein 2-like</fullName>
    </submittedName>
</protein>
<name>A0AAD9PHA8_9APIC</name>
<dbReference type="EMBL" id="JALLKP010000035">
    <property type="protein sequence ID" value="KAK2194851.1"/>
    <property type="molecule type" value="Genomic_DNA"/>
</dbReference>
<dbReference type="RefSeq" id="XP_067801694.1">
    <property type="nucleotide sequence ID" value="XM_067948678.1"/>
</dbReference>
<dbReference type="PANTHER" id="PTHR31606:SF1">
    <property type="entry name" value="WW DOMAIN BINDING PROTEIN 2, ISOFORM E"/>
    <property type="match status" value="1"/>
</dbReference>
<evidence type="ECO:0000313" key="2">
    <source>
        <dbReference type="EMBL" id="KAK2194851.1"/>
    </source>
</evidence>
<dbReference type="GO" id="GO:0005634">
    <property type="term" value="C:nucleus"/>
    <property type="evidence" value="ECO:0007669"/>
    <property type="project" value="TreeGrafter"/>
</dbReference>
<dbReference type="SUPFAM" id="SSF50729">
    <property type="entry name" value="PH domain-like"/>
    <property type="match status" value="1"/>
</dbReference>